<keyword evidence="1" id="KW-0812">Transmembrane</keyword>
<accession>A0A101N7L1</accession>
<evidence type="ECO:0000313" key="4">
    <source>
        <dbReference type="Proteomes" id="UP000053039"/>
    </source>
</evidence>
<keyword evidence="1" id="KW-1133">Transmembrane helix</keyword>
<evidence type="ECO:0000256" key="1">
    <source>
        <dbReference type="SAM" id="Phobius"/>
    </source>
</evidence>
<sequence>MEILAKVLVGLVAALHVYILVMEMFLWQKKPGMSFHGFDREMARATAPMAANQGLYNGFLAAGLVWGLVAGDPTGFRAQVFFLVCVIVAGVYGAVTANVRILVAQALPGALALAAVLLAQ</sequence>
<dbReference type="Proteomes" id="UP001432168">
    <property type="component" value="Chromosome"/>
</dbReference>
<feature type="transmembrane region" description="Helical" evidence="1">
    <location>
        <begin position="47"/>
        <end position="69"/>
    </location>
</feature>
<dbReference type="Proteomes" id="UP000053039">
    <property type="component" value="Unassembled WGS sequence"/>
</dbReference>
<keyword evidence="5" id="KW-1185">Reference proteome</keyword>
<organism evidence="2 4">
    <name type="scientific">Streptomyces pseudovenezuelae</name>
    <dbReference type="NCBI Taxonomy" id="67350"/>
    <lineage>
        <taxon>Bacteria</taxon>
        <taxon>Bacillati</taxon>
        <taxon>Actinomycetota</taxon>
        <taxon>Actinomycetes</taxon>
        <taxon>Kitasatosporales</taxon>
        <taxon>Streptomycetaceae</taxon>
        <taxon>Streptomyces</taxon>
        <taxon>Streptomyces aurantiacus group</taxon>
    </lineage>
</organism>
<dbReference type="OrthoDB" id="9803832at2"/>
<dbReference type="InterPro" id="IPR009732">
    <property type="entry name" value="DUF1304"/>
</dbReference>
<dbReference type="RefSeq" id="WP_031051559.1">
    <property type="nucleotide sequence ID" value="NZ_CP107755.1"/>
</dbReference>
<dbReference type="EMBL" id="CP109011">
    <property type="protein sequence ID" value="WUT47959.1"/>
    <property type="molecule type" value="Genomic_DNA"/>
</dbReference>
<feature type="transmembrane region" description="Helical" evidence="1">
    <location>
        <begin position="76"/>
        <end position="95"/>
    </location>
</feature>
<feature type="transmembrane region" description="Helical" evidence="1">
    <location>
        <begin position="7"/>
        <end position="27"/>
    </location>
</feature>
<dbReference type="AlphaFoldDB" id="A0A101N7L1"/>
<evidence type="ECO:0000313" key="2">
    <source>
        <dbReference type="EMBL" id="KUM88074.1"/>
    </source>
</evidence>
<dbReference type="PANTHER" id="PTHR38446:SF1">
    <property type="entry name" value="BLL0914 PROTEIN"/>
    <property type="match status" value="1"/>
</dbReference>
<reference evidence="2 4" key="1">
    <citation type="submission" date="2015-10" db="EMBL/GenBank/DDBJ databases">
        <title>Draft genome sequence of Streptomyces pseudovenezuelae DSM 40212, type strain for the species Streptomyces pseudovenezuelae.</title>
        <authorList>
            <person name="Ruckert C."/>
            <person name="Winkler A."/>
            <person name="Kalinowski J."/>
            <person name="Kampfer P."/>
            <person name="Glaeser S."/>
        </authorList>
    </citation>
    <scope>NUCLEOTIDE SEQUENCE [LARGE SCALE GENOMIC DNA]</scope>
    <source>
        <strain evidence="2 4">DSM 40212</strain>
    </source>
</reference>
<evidence type="ECO:0000313" key="3">
    <source>
        <dbReference type="EMBL" id="WUT47959.1"/>
    </source>
</evidence>
<dbReference type="PANTHER" id="PTHR38446">
    <property type="entry name" value="BLL0914 PROTEIN"/>
    <property type="match status" value="1"/>
</dbReference>
<evidence type="ECO:0000313" key="5">
    <source>
        <dbReference type="Proteomes" id="UP001432168"/>
    </source>
</evidence>
<protein>
    <submittedName>
        <fullName evidence="3">DUF1304 domain-containing protein</fullName>
    </submittedName>
</protein>
<name>A0A101N7L1_9ACTN</name>
<dbReference type="Pfam" id="PF06993">
    <property type="entry name" value="DUF1304"/>
    <property type="match status" value="1"/>
</dbReference>
<reference evidence="3" key="2">
    <citation type="submission" date="2022-10" db="EMBL/GenBank/DDBJ databases">
        <title>The complete genomes of actinobacterial strains from the NBC collection.</title>
        <authorList>
            <person name="Joergensen T.S."/>
            <person name="Alvarez Arevalo M."/>
            <person name="Sterndorff E.B."/>
            <person name="Faurdal D."/>
            <person name="Vuksanovic O."/>
            <person name="Mourched A.-S."/>
            <person name="Charusanti P."/>
            <person name="Shaw S."/>
            <person name="Blin K."/>
            <person name="Weber T."/>
        </authorList>
    </citation>
    <scope>NUCLEOTIDE SEQUENCE</scope>
    <source>
        <strain evidence="3">NBC_00686</strain>
    </source>
</reference>
<keyword evidence="1" id="KW-0472">Membrane</keyword>
<gene>
    <name evidence="2" type="ORF">AQI94_13295</name>
    <name evidence="3" type="ORF">OG929_39080</name>
</gene>
<proteinExistence type="predicted"/>
<dbReference type="GeneID" id="95696070"/>
<dbReference type="EMBL" id="LMWM01000011">
    <property type="protein sequence ID" value="KUM88074.1"/>
    <property type="molecule type" value="Genomic_DNA"/>
</dbReference>
<feature type="transmembrane region" description="Helical" evidence="1">
    <location>
        <begin position="101"/>
        <end position="119"/>
    </location>
</feature>